<dbReference type="Pfam" id="PF03737">
    <property type="entry name" value="RraA-like"/>
    <property type="match status" value="1"/>
</dbReference>
<evidence type="ECO:0000313" key="5">
    <source>
        <dbReference type="Proteomes" id="UP000298416"/>
    </source>
</evidence>
<sequence length="1522" mass="169610">MALVTTAEVCDTNPQLIVSGELRALHPVFQIYGRRQVFSGPVVTLKVFEDNVLVREFLEEKGNGRVLVVDGGGSLRCAILGGNPVVQAQNNGWAGIIVNGCIRDVDEINGCDIGVRALASHPIKANKKGVGEKHVPVNIAGTRICDGEWMYADTDGILDYSDMHCLLPFMILFCQVHEELMTIVCTVISNLPLQLSNISTLFFFPHTMRTRFLAAHATAVADPVETLDFHHLPLPHLTPANCSSFSATFVHSFDEIPVFGVSRQIDKLPIDDALSIFLCHVLPHFVGDAGFHQLQIDSNNERYEDNDGTVPCTKGGEEPVVQFEIQRWIYPCFCHVMAATHKSAVHSQIEHMDIFSVVPDSEYTKDLLNDECLLHDLTETHQLFYSVDNISIEYSEQKADFVEDADSVLGKHHSNNIKFPEFEVDMESLGVIGRVLMMDEVLSFENIEKKEVTQAGEVISNNKELLGSMEYNLITSTFHHSVKMDCLEGINLSSQVDCISIIELSHCQQYSTLCGNPDGFSIISVEPTPFDEFMFIDFDLYNFCKVLSDSAKETEYETCENMFREAMNFTSFNQLVVCHELTLLDGTFKSLPVPIISDHEISSSLHMLIEDLLSLSDWQSSSASDGLYLDWNFLGESDCESAKYSPCWKLLGEIDTYNIDIDMFSNDKKDTEVLDSSCSDVSIPHSPGIVELSSSKNQGYGKRKKDDILLKIGVQNVPSFGESMSSDLEFFRNPCNYVLGKEKIHADKLVHTKTVGQGCIFSSEAAGASSTTVEQNLNVEEHKQRNLGFASALEGKLEELLNILPVKKTLGSEPMEAVNDAEVCNLMPVQSMPVGSESKQNHSCMPFGPHTVVIVNTRDLNEEMIISRRTTYQRILEMEQQGAQVLERDIGLPVDVIVSSEVCLTWYDCKNIGKKASAPDEAFSSLSLCVESVAASILTSLSFAFSCCILIFEGESKFLGSIMESSDELYAAAASLGIDIQLFCSYSDEMSEEIVLSCINTAAKLRMGLYPKMSDSESLAESFLTAFPSINPLSAHAILSSDIRLGSFLGSLNVSRMCTLQNDHTPDESLALLSVASKYGEREDSKSGITDCSSSLSLPDLGNAQFKSESERKKPKYTHNLNADPPSNDLFPVDLAKSLPDFEHDFHKLSVSGDSWLSRRAEISKAEEFSLSFNEKSLFHDRDIDLGVMRPSAAGAMKSVDKSSLHDFPLAKDHQIFDENEKAWVPPVDRDCSPRWRSAMVNYDMSRRTVKLNGIRQGDSTGEVINLEDSLAFGEDLFIATCSSFSPTLFDIEKEYSARNSGMNKWPSSATNLPKFANPTEFRDGSGAWVSTNDKRHISRDEIRPNDIINRKNISMMKHKELMEEDIMERNSQNPYKYIQEKGSFDSTPFSNALHSTQPQISPWTIEFLNRVREKSRMHKQSVSYDLPSPYLGSSGNTSKVTKRRSPSILEFYKYEGAGTPQKIVQEKRLKRFSKATNSLKTKKAATSCPLSTPVDKKARQILSFSKYGTAGQTIRRLEYTY</sequence>
<dbReference type="SUPFAM" id="SSF89562">
    <property type="entry name" value="RraA-like"/>
    <property type="match status" value="1"/>
</dbReference>
<dbReference type="EC" id="4.1.3.17" evidence="2"/>
<feature type="binding site" evidence="1">
    <location>
        <position position="104"/>
    </location>
    <ligand>
        <name>Mg(2+)</name>
        <dbReference type="ChEBI" id="CHEBI:18420"/>
    </ligand>
</feature>
<comment type="catalytic activity">
    <reaction evidence="2">
        <text>oxaloacetate + H(+) = pyruvate + CO2</text>
        <dbReference type="Rhea" id="RHEA:15641"/>
        <dbReference type="ChEBI" id="CHEBI:15361"/>
        <dbReference type="ChEBI" id="CHEBI:15378"/>
        <dbReference type="ChEBI" id="CHEBI:16452"/>
        <dbReference type="ChEBI" id="CHEBI:16526"/>
        <dbReference type="EC" id="4.1.1.112"/>
    </reaction>
</comment>
<dbReference type="Proteomes" id="UP000298416">
    <property type="component" value="Unassembled WGS sequence"/>
</dbReference>
<dbReference type="CDD" id="cd16841">
    <property type="entry name" value="RraA_family"/>
    <property type="match status" value="1"/>
</dbReference>
<comment type="similarity">
    <text evidence="2">Belongs to the class II aldolase/RraA-like family.</text>
</comment>
<comment type="caution">
    <text evidence="4">The sequence shown here is derived from an EMBL/GenBank/DDBJ whole genome shotgun (WGS) entry which is preliminary data.</text>
</comment>
<dbReference type="PANTHER" id="PTHR35764">
    <property type="entry name" value="PROTEIN SHORTAGE IN CHIASMATA 1"/>
    <property type="match status" value="1"/>
</dbReference>
<evidence type="ECO:0000313" key="4">
    <source>
        <dbReference type="EMBL" id="KAG6413962.1"/>
    </source>
</evidence>
<dbReference type="InterPro" id="IPR038824">
    <property type="entry name" value="SHOC1-like"/>
</dbReference>
<keyword evidence="1" id="KW-0460">Magnesium</keyword>
<dbReference type="InterPro" id="IPR036704">
    <property type="entry name" value="RraA/RraA-like_sf"/>
</dbReference>
<reference evidence="4" key="1">
    <citation type="submission" date="2018-01" db="EMBL/GenBank/DDBJ databases">
        <authorList>
            <person name="Mao J.F."/>
        </authorList>
    </citation>
    <scope>NUCLEOTIDE SEQUENCE</scope>
    <source>
        <strain evidence="4">Huo1</strain>
        <tissue evidence="4">Leaf</tissue>
    </source>
</reference>
<proteinExistence type="inferred from homology"/>
<feature type="region of interest" description="Disordered" evidence="3">
    <location>
        <begin position="1105"/>
        <end position="1125"/>
    </location>
</feature>
<evidence type="ECO:0000256" key="2">
    <source>
        <dbReference type="RuleBase" id="RU004338"/>
    </source>
</evidence>
<feature type="binding site" evidence="1">
    <location>
        <begin position="81"/>
        <end position="84"/>
    </location>
    <ligand>
        <name>substrate</name>
    </ligand>
</feature>
<evidence type="ECO:0000256" key="1">
    <source>
        <dbReference type="PIRSR" id="PIRSR605493-1"/>
    </source>
</evidence>
<comment type="function">
    <text evidence="2">Catalyzes the aldol cleavage of 4-hydroxy-4-methyl-2-oxoglutarate (HMG) into 2 molecules of pyruvate. Also contains a secondary oxaloacetate (OAA) decarboxylase activity due to the common pyruvate enolate transition state formed following C-C bond cleavage in the retro-aldol and decarboxylation reactions.</text>
</comment>
<dbReference type="GO" id="GO:0046872">
    <property type="term" value="F:metal ion binding"/>
    <property type="evidence" value="ECO:0007669"/>
    <property type="project" value="UniProtKB-KW"/>
</dbReference>
<dbReference type="GO" id="GO:0047443">
    <property type="term" value="F:4-hydroxy-4-methyl-2-oxoglutarate aldolase activity"/>
    <property type="evidence" value="ECO:0007669"/>
    <property type="project" value="UniProtKB-EC"/>
</dbReference>
<gene>
    <name evidence="4" type="ORF">SASPL_126678</name>
</gene>
<dbReference type="GO" id="GO:0051252">
    <property type="term" value="P:regulation of RNA metabolic process"/>
    <property type="evidence" value="ECO:0007669"/>
    <property type="project" value="InterPro"/>
</dbReference>
<dbReference type="InterPro" id="IPR005493">
    <property type="entry name" value="RraA/RraA-like"/>
</dbReference>
<keyword evidence="1 2" id="KW-0479">Metal-binding</keyword>
<dbReference type="NCBIfam" id="TIGR01935">
    <property type="entry name" value="NOT-MenG"/>
    <property type="match status" value="1"/>
</dbReference>
<name>A0A8X8XJF3_SALSN</name>
<keyword evidence="5" id="KW-1185">Reference proteome</keyword>
<comment type="cofactor">
    <cofactor evidence="2">
        <name>a divalent metal cation</name>
        <dbReference type="ChEBI" id="CHEBI:60240"/>
    </cofactor>
</comment>
<accession>A0A8X8XJF3</accession>
<dbReference type="GO" id="GO:0008948">
    <property type="term" value="F:oxaloacetate decarboxylase activity"/>
    <property type="evidence" value="ECO:0007669"/>
    <property type="project" value="UniProtKB-EC"/>
</dbReference>
<dbReference type="InterPro" id="IPR010203">
    <property type="entry name" value="RraA"/>
</dbReference>
<feature type="binding site" evidence="1">
    <location>
        <position position="103"/>
    </location>
    <ligand>
        <name>substrate</name>
    </ligand>
</feature>
<dbReference type="PANTHER" id="PTHR35764:SF1">
    <property type="entry name" value="PROTEIN SHORTAGE IN CHIASMATA 1"/>
    <property type="match status" value="1"/>
</dbReference>
<dbReference type="GO" id="GO:0008428">
    <property type="term" value="F:ribonuclease inhibitor activity"/>
    <property type="evidence" value="ECO:0007669"/>
    <property type="project" value="InterPro"/>
</dbReference>
<comment type="catalytic activity">
    <reaction evidence="2">
        <text>4-hydroxy-4-methyl-2-oxoglutarate = 2 pyruvate</text>
        <dbReference type="Rhea" id="RHEA:22748"/>
        <dbReference type="ChEBI" id="CHEBI:15361"/>
        <dbReference type="ChEBI" id="CHEBI:58276"/>
        <dbReference type="EC" id="4.1.3.17"/>
    </reaction>
</comment>
<comment type="subunit">
    <text evidence="2">Homotrimer.</text>
</comment>
<dbReference type="EC" id="4.1.1.112" evidence="2"/>
<protein>
    <recommendedName>
        <fullName evidence="2">4-hydroxy-4-methyl-2-oxoglutarate aldolase</fullName>
        <shortName evidence="2">HMG aldolase</shortName>
        <ecNumber evidence="2">4.1.1.112</ecNumber>
        <ecNumber evidence="2">4.1.3.17</ecNumber>
    </recommendedName>
    <alternativeName>
        <fullName evidence="2">Oxaloacetate decarboxylase</fullName>
    </alternativeName>
</protein>
<keyword evidence="2" id="KW-0456">Lyase</keyword>
<dbReference type="Gene3D" id="3.50.30.40">
    <property type="entry name" value="Ribonuclease E inhibitor RraA/RraA-like"/>
    <property type="match status" value="1"/>
</dbReference>
<dbReference type="GO" id="GO:0000712">
    <property type="term" value="P:resolution of meiotic recombination intermediates"/>
    <property type="evidence" value="ECO:0007669"/>
    <property type="project" value="TreeGrafter"/>
</dbReference>
<dbReference type="EMBL" id="PNBA02000009">
    <property type="protein sequence ID" value="KAG6413962.1"/>
    <property type="molecule type" value="Genomic_DNA"/>
</dbReference>
<reference evidence="4" key="2">
    <citation type="submission" date="2020-08" db="EMBL/GenBank/DDBJ databases">
        <title>Plant Genome Project.</title>
        <authorList>
            <person name="Zhang R.-G."/>
        </authorList>
    </citation>
    <scope>NUCLEOTIDE SEQUENCE</scope>
    <source>
        <strain evidence="4">Huo1</strain>
        <tissue evidence="4">Leaf</tissue>
    </source>
</reference>
<dbReference type="NCBIfam" id="NF006875">
    <property type="entry name" value="PRK09372.1"/>
    <property type="match status" value="1"/>
</dbReference>
<organism evidence="4">
    <name type="scientific">Salvia splendens</name>
    <name type="common">Scarlet sage</name>
    <dbReference type="NCBI Taxonomy" id="180675"/>
    <lineage>
        <taxon>Eukaryota</taxon>
        <taxon>Viridiplantae</taxon>
        <taxon>Streptophyta</taxon>
        <taxon>Embryophyta</taxon>
        <taxon>Tracheophyta</taxon>
        <taxon>Spermatophyta</taxon>
        <taxon>Magnoliopsida</taxon>
        <taxon>eudicotyledons</taxon>
        <taxon>Gunneridae</taxon>
        <taxon>Pentapetalae</taxon>
        <taxon>asterids</taxon>
        <taxon>lamiids</taxon>
        <taxon>Lamiales</taxon>
        <taxon>Lamiaceae</taxon>
        <taxon>Nepetoideae</taxon>
        <taxon>Mentheae</taxon>
        <taxon>Salviinae</taxon>
        <taxon>Salvia</taxon>
        <taxon>Salvia subgen. Calosphace</taxon>
        <taxon>core Calosphace</taxon>
    </lineage>
</organism>
<comment type="cofactor">
    <cofactor evidence="1">
        <name>Mg(2+)</name>
        <dbReference type="ChEBI" id="CHEBI:18420"/>
    </cofactor>
</comment>
<evidence type="ECO:0000256" key="3">
    <source>
        <dbReference type="SAM" id="MobiDB-lite"/>
    </source>
</evidence>